<dbReference type="InterPro" id="IPR050855">
    <property type="entry name" value="NDM-1-like"/>
</dbReference>
<dbReference type="RefSeq" id="WP_110342881.1">
    <property type="nucleotide sequence ID" value="NZ_MASU01000014.1"/>
</dbReference>
<dbReference type="GO" id="GO:0016787">
    <property type="term" value="F:hydrolase activity"/>
    <property type="evidence" value="ECO:0007669"/>
    <property type="project" value="UniProtKB-KW"/>
</dbReference>
<dbReference type="AlphaFoldDB" id="A0A318LQI4"/>
<dbReference type="PANTHER" id="PTHR42951">
    <property type="entry name" value="METALLO-BETA-LACTAMASE DOMAIN-CONTAINING"/>
    <property type="match status" value="1"/>
</dbReference>
<dbReference type="OrthoDB" id="2273115at2"/>
<protein>
    <submittedName>
        <fullName evidence="2">MBL fold metallo-hydrolase</fullName>
    </submittedName>
</protein>
<accession>A0A318LQI4</accession>
<keyword evidence="3" id="KW-1185">Reference proteome</keyword>
<dbReference type="Proteomes" id="UP000247892">
    <property type="component" value="Unassembled WGS sequence"/>
</dbReference>
<dbReference type="SUPFAM" id="SSF56281">
    <property type="entry name" value="Metallo-hydrolase/oxidoreductase"/>
    <property type="match status" value="1"/>
</dbReference>
<feature type="domain" description="Metallo-beta-lactamase" evidence="1">
    <location>
        <begin position="22"/>
        <end position="217"/>
    </location>
</feature>
<dbReference type="Gene3D" id="3.60.15.10">
    <property type="entry name" value="Ribonuclease Z/Hydroxyacylglutathione hydrolase-like"/>
    <property type="match status" value="1"/>
</dbReference>
<gene>
    <name evidence="2" type="ORF">BA062_31660</name>
</gene>
<organism evidence="2 3">
    <name type="scientific">Prauserella flavalba</name>
    <dbReference type="NCBI Taxonomy" id="1477506"/>
    <lineage>
        <taxon>Bacteria</taxon>
        <taxon>Bacillati</taxon>
        <taxon>Actinomycetota</taxon>
        <taxon>Actinomycetes</taxon>
        <taxon>Pseudonocardiales</taxon>
        <taxon>Pseudonocardiaceae</taxon>
        <taxon>Prauserella</taxon>
    </lineage>
</organism>
<proteinExistence type="predicted"/>
<keyword evidence="2" id="KW-0378">Hydrolase</keyword>
<evidence type="ECO:0000313" key="3">
    <source>
        <dbReference type="Proteomes" id="UP000247892"/>
    </source>
</evidence>
<dbReference type="Pfam" id="PF00753">
    <property type="entry name" value="Lactamase_B"/>
    <property type="match status" value="1"/>
</dbReference>
<dbReference type="EMBL" id="MASU01000014">
    <property type="protein sequence ID" value="PXY22081.1"/>
    <property type="molecule type" value="Genomic_DNA"/>
</dbReference>
<dbReference type="SMART" id="SM00849">
    <property type="entry name" value="Lactamase_B"/>
    <property type="match status" value="1"/>
</dbReference>
<dbReference type="CDD" id="cd16282">
    <property type="entry name" value="metallo-hydrolase-like_MBL-fold"/>
    <property type="match status" value="1"/>
</dbReference>
<dbReference type="InterPro" id="IPR036866">
    <property type="entry name" value="RibonucZ/Hydroxyglut_hydro"/>
</dbReference>
<sequence length="271" mass="29164">MADGRWANLGDGVYVRRHEELDLSTGLVLGERGCLVIDTRGDPAQGAQLAAAVRELTPLPWTVALTHAHFDHAFGTAAFEPCEVWAHEGCRAALATEGPGDRERWARRYRDEGRPDVAAHLEATRIVLPDRLVTGRTELDLGRRRVVLDHFGPAHTGHDLVVHVPDAGVVFAGDLVEHAPGGSFTAESFGPDTTLHAWPSALDGLLALTPRVVVPGHGEPVDREFTEAARETLARLAALRAAVEAGELHATRARELSPCPADVTDAALRLQ</sequence>
<evidence type="ECO:0000313" key="2">
    <source>
        <dbReference type="EMBL" id="PXY22081.1"/>
    </source>
</evidence>
<reference evidence="2 3" key="1">
    <citation type="submission" date="2016-07" db="EMBL/GenBank/DDBJ databases">
        <title>Draft genome sequence of Prauserella sp. YIM 121212, isolated from alkaline soil.</title>
        <authorList>
            <person name="Ruckert C."/>
            <person name="Albersmeier A."/>
            <person name="Jiang C.-L."/>
            <person name="Jiang Y."/>
            <person name="Kalinowski J."/>
            <person name="Schneider O."/>
            <person name="Winkler A."/>
            <person name="Zotchev S.B."/>
        </authorList>
    </citation>
    <scope>NUCLEOTIDE SEQUENCE [LARGE SCALE GENOMIC DNA]</scope>
    <source>
        <strain evidence="2 3">YIM 121212</strain>
    </source>
</reference>
<dbReference type="InterPro" id="IPR001279">
    <property type="entry name" value="Metallo-B-lactamas"/>
</dbReference>
<dbReference type="PANTHER" id="PTHR42951:SF4">
    <property type="entry name" value="ACYL-COENZYME A THIOESTERASE MBLAC2"/>
    <property type="match status" value="1"/>
</dbReference>
<evidence type="ECO:0000259" key="1">
    <source>
        <dbReference type="SMART" id="SM00849"/>
    </source>
</evidence>
<name>A0A318LQI4_9PSEU</name>
<comment type="caution">
    <text evidence="2">The sequence shown here is derived from an EMBL/GenBank/DDBJ whole genome shotgun (WGS) entry which is preliminary data.</text>
</comment>